<accession>A0A3N2PVJ9</accession>
<name>A0A3N2PVJ9_SODAK</name>
<evidence type="ECO:0000256" key="1">
    <source>
        <dbReference type="ARBA" id="ARBA00012513"/>
    </source>
</evidence>
<evidence type="ECO:0000259" key="9">
    <source>
        <dbReference type="PROSITE" id="PS50011"/>
    </source>
</evidence>
<dbReference type="Pfam" id="PF00069">
    <property type="entry name" value="Pkinase"/>
    <property type="match status" value="1"/>
</dbReference>
<dbReference type="Proteomes" id="UP000272025">
    <property type="component" value="Unassembled WGS sequence"/>
</dbReference>
<evidence type="ECO:0000256" key="3">
    <source>
        <dbReference type="ARBA" id="ARBA00022679"/>
    </source>
</evidence>
<evidence type="ECO:0000313" key="11">
    <source>
        <dbReference type="Proteomes" id="UP000272025"/>
    </source>
</evidence>
<gene>
    <name evidence="10" type="ORF">SODALDRAFT_333114</name>
</gene>
<dbReference type="EMBL" id="ML119055">
    <property type="protein sequence ID" value="ROT38519.1"/>
    <property type="molecule type" value="Genomic_DNA"/>
</dbReference>
<feature type="domain" description="Protein kinase" evidence="9">
    <location>
        <begin position="89"/>
        <end position="395"/>
    </location>
</feature>
<proteinExistence type="predicted"/>
<evidence type="ECO:0000256" key="6">
    <source>
        <dbReference type="ARBA" id="ARBA00022840"/>
    </source>
</evidence>
<dbReference type="GeneID" id="39580362"/>
<dbReference type="GO" id="GO:0005524">
    <property type="term" value="F:ATP binding"/>
    <property type="evidence" value="ECO:0007669"/>
    <property type="project" value="UniProtKB-KW"/>
</dbReference>
<evidence type="ECO:0000256" key="8">
    <source>
        <dbReference type="ARBA" id="ARBA00048679"/>
    </source>
</evidence>
<dbReference type="PANTHER" id="PTHR45998">
    <property type="entry name" value="SERINE/THREONINE-PROTEIN KINASE 16"/>
    <property type="match status" value="1"/>
</dbReference>
<dbReference type="InterPro" id="IPR000719">
    <property type="entry name" value="Prot_kinase_dom"/>
</dbReference>
<comment type="catalytic activity">
    <reaction evidence="7">
        <text>L-threonyl-[protein] + ATP = O-phospho-L-threonyl-[protein] + ADP + H(+)</text>
        <dbReference type="Rhea" id="RHEA:46608"/>
        <dbReference type="Rhea" id="RHEA-COMP:11060"/>
        <dbReference type="Rhea" id="RHEA-COMP:11605"/>
        <dbReference type="ChEBI" id="CHEBI:15378"/>
        <dbReference type="ChEBI" id="CHEBI:30013"/>
        <dbReference type="ChEBI" id="CHEBI:30616"/>
        <dbReference type="ChEBI" id="CHEBI:61977"/>
        <dbReference type="ChEBI" id="CHEBI:456216"/>
        <dbReference type="EC" id="2.7.11.1"/>
    </reaction>
</comment>
<dbReference type="PANTHER" id="PTHR45998:SF2">
    <property type="entry name" value="SERINE_THREONINE-PROTEIN KINASE 16"/>
    <property type="match status" value="1"/>
</dbReference>
<keyword evidence="5 10" id="KW-0418">Kinase</keyword>
<dbReference type="InterPro" id="IPR052239">
    <property type="entry name" value="Ser/Thr-specific_kinases"/>
</dbReference>
<keyword evidence="3" id="KW-0808">Transferase</keyword>
<evidence type="ECO:0000256" key="2">
    <source>
        <dbReference type="ARBA" id="ARBA00022527"/>
    </source>
</evidence>
<dbReference type="Gene3D" id="1.10.510.10">
    <property type="entry name" value="Transferase(Phosphotransferase) domain 1"/>
    <property type="match status" value="1"/>
</dbReference>
<keyword evidence="4" id="KW-0547">Nucleotide-binding</keyword>
<dbReference type="InterPro" id="IPR011009">
    <property type="entry name" value="Kinase-like_dom_sf"/>
</dbReference>
<evidence type="ECO:0000256" key="5">
    <source>
        <dbReference type="ARBA" id="ARBA00022777"/>
    </source>
</evidence>
<reference evidence="10 11" key="1">
    <citation type="journal article" date="2018" name="Mol. Ecol.">
        <title>The obligate alkalophilic soda-lake fungus Sodiomyces alkalinus has shifted to a protein diet.</title>
        <authorList>
            <person name="Grum-Grzhimaylo A.A."/>
            <person name="Falkoski D.L."/>
            <person name="van den Heuvel J."/>
            <person name="Valero-Jimenez C.A."/>
            <person name="Min B."/>
            <person name="Choi I.G."/>
            <person name="Lipzen A."/>
            <person name="Daum C.G."/>
            <person name="Aanen D.K."/>
            <person name="Tsang A."/>
            <person name="Henrissat B."/>
            <person name="Bilanenko E.N."/>
            <person name="de Vries R.P."/>
            <person name="van Kan J.A.L."/>
            <person name="Grigoriev I.V."/>
            <person name="Debets A.J.M."/>
        </authorList>
    </citation>
    <scope>NUCLEOTIDE SEQUENCE [LARGE SCALE GENOMIC DNA]</scope>
    <source>
        <strain evidence="10 11">F11</strain>
    </source>
</reference>
<dbReference type="OrthoDB" id="4062651at2759"/>
<keyword evidence="2" id="KW-0723">Serine/threonine-protein kinase</keyword>
<dbReference type="GO" id="GO:0005737">
    <property type="term" value="C:cytoplasm"/>
    <property type="evidence" value="ECO:0007669"/>
    <property type="project" value="TreeGrafter"/>
</dbReference>
<dbReference type="SMART" id="SM00220">
    <property type="entry name" value="S_TKc"/>
    <property type="match status" value="1"/>
</dbReference>
<dbReference type="EC" id="2.7.11.1" evidence="1"/>
<evidence type="ECO:0000313" key="10">
    <source>
        <dbReference type="EMBL" id="ROT38519.1"/>
    </source>
</evidence>
<dbReference type="SUPFAM" id="SSF56112">
    <property type="entry name" value="Protein kinase-like (PK-like)"/>
    <property type="match status" value="1"/>
</dbReference>
<dbReference type="GO" id="GO:0004674">
    <property type="term" value="F:protein serine/threonine kinase activity"/>
    <property type="evidence" value="ECO:0007669"/>
    <property type="project" value="UniProtKB-KW"/>
</dbReference>
<protein>
    <recommendedName>
        <fullName evidence="1">non-specific serine/threonine protein kinase</fullName>
        <ecNumber evidence="1">2.7.11.1</ecNumber>
    </recommendedName>
</protein>
<dbReference type="RefSeq" id="XP_028466325.1">
    <property type="nucleotide sequence ID" value="XM_028611884.1"/>
</dbReference>
<dbReference type="STRING" id="1314773.A0A3N2PVJ9"/>
<sequence length="418" mass="47001">MSSSETFSERAAMRTALGDAARQAWPNCVYAAAAPDAVIDLDGDAEGRIDWVIRYEPALYQQYLEALSPADSVLMKDASYKYVDHRDLVMVYRLPGRGTSAVVRRVSTAMSKSLYVLKGVDFGDFLTSPDEFTHDRDVFYRAIQILSSMPPHPNILSPPPIIAVAGLSGDEGKALVCGTLYPFMARGTLDDQVTRCKKDGMRLSLRDKARWCLQISSAVAHTHHTAHTYHMDIKPANILVDDQGNTILIDWEQSGAPLYTLAPEANGEWDVDEVGGLGTPSKLVYTQYQGPVRVNLPRGRPLWNVFPDWSKRWPKACEAAEVFSLGRTMWMLLQEVPQEDVEDLDPEGITVNWSEDADDIPDCWKAVVMRCLERDPNERIGLVDLVQFWEGQQQIPLASCLRRRINHKDLTQRCLDIY</sequence>
<comment type="catalytic activity">
    <reaction evidence="8">
        <text>L-seryl-[protein] + ATP = O-phospho-L-seryl-[protein] + ADP + H(+)</text>
        <dbReference type="Rhea" id="RHEA:17989"/>
        <dbReference type="Rhea" id="RHEA-COMP:9863"/>
        <dbReference type="Rhea" id="RHEA-COMP:11604"/>
        <dbReference type="ChEBI" id="CHEBI:15378"/>
        <dbReference type="ChEBI" id="CHEBI:29999"/>
        <dbReference type="ChEBI" id="CHEBI:30616"/>
        <dbReference type="ChEBI" id="CHEBI:83421"/>
        <dbReference type="ChEBI" id="CHEBI:456216"/>
        <dbReference type="EC" id="2.7.11.1"/>
    </reaction>
</comment>
<organism evidence="10 11">
    <name type="scientific">Sodiomyces alkalinus (strain CBS 110278 / VKM F-3762 / F11)</name>
    <name type="common">Alkaliphilic filamentous fungus</name>
    <dbReference type="NCBI Taxonomy" id="1314773"/>
    <lineage>
        <taxon>Eukaryota</taxon>
        <taxon>Fungi</taxon>
        <taxon>Dikarya</taxon>
        <taxon>Ascomycota</taxon>
        <taxon>Pezizomycotina</taxon>
        <taxon>Sordariomycetes</taxon>
        <taxon>Hypocreomycetidae</taxon>
        <taxon>Glomerellales</taxon>
        <taxon>Plectosphaerellaceae</taxon>
        <taxon>Sodiomyces</taxon>
    </lineage>
</organism>
<dbReference type="PROSITE" id="PS50011">
    <property type="entry name" value="PROTEIN_KINASE_DOM"/>
    <property type="match status" value="1"/>
</dbReference>
<dbReference type="AlphaFoldDB" id="A0A3N2PVJ9"/>
<keyword evidence="6" id="KW-0067">ATP-binding</keyword>
<evidence type="ECO:0000256" key="7">
    <source>
        <dbReference type="ARBA" id="ARBA00047899"/>
    </source>
</evidence>
<keyword evidence="11" id="KW-1185">Reference proteome</keyword>
<evidence type="ECO:0000256" key="4">
    <source>
        <dbReference type="ARBA" id="ARBA00022741"/>
    </source>
</evidence>